<name>A0A813EYQ7_POLGL</name>
<dbReference type="Pfam" id="PF00179">
    <property type="entry name" value="UQ_con"/>
    <property type="match status" value="1"/>
</dbReference>
<dbReference type="InterPro" id="IPR016135">
    <property type="entry name" value="UBQ-conjugating_enzyme/RWD"/>
</dbReference>
<dbReference type="OMA" id="GWSVATI"/>
<evidence type="ECO:0000313" key="2">
    <source>
        <dbReference type="EMBL" id="CAE8603355.1"/>
    </source>
</evidence>
<dbReference type="CDD" id="cd23799">
    <property type="entry name" value="UBCc_UBE2J"/>
    <property type="match status" value="1"/>
</dbReference>
<keyword evidence="3" id="KW-1185">Reference proteome</keyword>
<dbReference type="OrthoDB" id="1158011at2759"/>
<feature type="domain" description="UBC core" evidence="1">
    <location>
        <begin position="17"/>
        <end position="169"/>
    </location>
</feature>
<reference evidence="2" key="1">
    <citation type="submission" date="2021-02" db="EMBL/GenBank/DDBJ databases">
        <authorList>
            <person name="Dougan E. K."/>
            <person name="Rhodes N."/>
            <person name="Thang M."/>
            <person name="Chan C."/>
        </authorList>
    </citation>
    <scope>NUCLEOTIDE SEQUENCE</scope>
</reference>
<organism evidence="2 3">
    <name type="scientific">Polarella glacialis</name>
    <name type="common">Dinoflagellate</name>
    <dbReference type="NCBI Taxonomy" id="89957"/>
    <lineage>
        <taxon>Eukaryota</taxon>
        <taxon>Sar</taxon>
        <taxon>Alveolata</taxon>
        <taxon>Dinophyceae</taxon>
        <taxon>Suessiales</taxon>
        <taxon>Suessiaceae</taxon>
        <taxon>Polarella</taxon>
    </lineage>
</organism>
<dbReference type="SUPFAM" id="SSF54495">
    <property type="entry name" value="UBC-like"/>
    <property type="match status" value="1"/>
</dbReference>
<sequence length="189" mass="20681">KMASESSSLPAVAASSAAVRRLRRDLECLQKSPNPQIAVRPSEDDLLVWHFVLHDLPSDSPYQGGCYHGKIVFPHNYPHAPPAILMITPSGRFETGVRLCLSMSDWHPESWNPAWSVETILVGLLSVFLGDTEKGYGSVVSSGEQRRLLAGQSWLTNANAPEFLALFPEFSASSSSSPQVVLVSFKVIF</sequence>
<proteinExistence type="predicted"/>
<gene>
    <name evidence="2" type="ORF">PGLA1383_LOCUS21569</name>
</gene>
<dbReference type="PANTHER" id="PTHR24067">
    <property type="entry name" value="UBIQUITIN-CONJUGATING ENZYME E2"/>
    <property type="match status" value="1"/>
</dbReference>
<dbReference type="SMART" id="SM00212">
    <property type="entry name" value="UBCc"/>
    <property type="match status" value="1"/>
</dbReference>
<comment type="caution">
    <text evidence="2">The sequence shown here is derived from an EMBL/GenBank/DDBJ whole genome shotgun (WGS) entry which is preliminary data.</text>
</comment>
<dbReference type="EMBL" id="CAJNNV010015329">
    <property type="protein sequence ID" value="CAE8603355.1"/>
    <property type="molecule type" value="Genomic_DNA"/>
</dbReference>
<evidence type="ECO:0000313" key="3">
    <source>
        <dbReference type="Proteomes" id="UP000654075"/>
    </source>
</evidence>
<evidence type="ECO:0000259" key="1">
    <source>
        <dbReference type="PROSITE" id="PS50127"/>
    </source>
</evidence>
<dbReference type="PROSITE" id="PS50127">
    <property type="entry name" value="UBC_2"/>
    <property type="match status" value="1"/>
</dbReference>
<feature type="non-terminal residue" evidence="2">
    <location>
        <position position="1"/>
    </location>
</feature>
<dbReference type="Proteomes" id="UP000654075">
    <property type="component" value="Unassembled WGS sequence"/>
</dbReference>
<dbReference type="InterPro" id="IPR000608">
    <property type="entry name" value="UBC"/>
</dbReference>
<protein>
    <recommendedName>
        <fullName evidence="1">UBC core domain-containing protein</fullName>
    </recommendedName>
</protein>
<dbReference type="InterPro" id="IPR050113">
    <property type="entry name" value="Ub_conjugating_enzyme"/>
</dbReference>
<dbReference type="AlphaFoldDB" id="A0A813EYQ7"/>
<dbReference type="Gene3D" id="3.10.110.10">
    <property type="entry name" value="Ubiquitin Conjugating Enzyme"/>
    <property type="match status" value="1"/>
</dbReference>
<accession>A0A813EYQ7</accession>